<dbReference type="Proteomes" id="UP001187425">
    <property type="component" value="Unassembled WGS sequence"/>
</dbReference>
<evidence type="ECO:0000313" key="2">
    <source>
        <dbReference type="Proteomes" id="UP001187425"/>
    </source>
</evidence>
<gene>
    <name evidence="1" type="ORF">R4K57_09350</name>
</gene>
<reference evidence="1 2" key="1">
    <citation type="submission" date="2023-10" db="EMBL/GenBank/DDBJ databases">
        <title>A new tool for lettuce pathogen research.</title>
        <authorList>
            <person name="Horton K.N."/>
            <person name="Cseke L.J."/>
            <person name="Badiwe M."/>
            <person name="Tesfaye D."/>
            <person name="Klein A."/>
            <person name="Su J."/>
            <person name="Potnis N."/>
            <person name="Gassmann W."/>
        </authorList>
    </citation>
    <scope>NUCLEOTIDE SEQUENCE [LARGE SCALE GENOMIC DNA]</scope>
    <source>
        <strain evidence="1 2">JSKH1901</strain>
    </source>
</reference>
<accession>A0AAW8ZSA4</accession>
<dbReference type="RefSeq" id="WP_180313789.1">
    <property type="nucleotide sequence ID" value="NZ_JAJTZO010000028.1"/>
</dbReference>
<protein>
    <submittedName>
        <fullName evidence="1">Uncharacterized protein</fullName>
    </submittedName>
</protein>
<organism evidence="1 2">
    <name type="scientific">Xanthomonas hortorum pv. vitians</name>
    <dbReference type="NCBI Taxonomy" id="83224"/>
    <lineage>
        <taxon>Bacteria</taxon>
        <taxon>Pseudomonadati</taxon>
        <taxon>Pseudomonadota</taxon>
        <taxon>Gammaproteobacteria</taxon>
        <taxon>Lysobacterales</taxon>
        <taxon>Lysobacteraceae</taxon>
        <taxon>Xanthomonas</taxon>
    </lineage>
</organism>
<sequence>MDITLITSIASSLKAAKDATEAMLSIRDFNNTAALIAPINDQLLKAQQDLFVYMGQLLELQAQMARDRDELSKLQGALEERGRYSLFELSTGVFVYRFNDAPAGSDGNPTTPQPVHYLCQPCFDKGTKSVLQRLSAYGRISLDCSICKARHPTGEAIPAPAFRVPGAFS</sequence>
<proteinExistence type="predicted"/>
<comment type="caution">
    <text evidence="1">The sequence shown here is derived from an EMBL/GenBank/DDBJ whole genome shotgun (WGS) entry which is preliminary data.</text>
</comment>
<name>A0AAW8ZSA4_9XANT</name>
<dbReference type="EMBL" id="JAWMQI010000028">
    <property type="protein sequence ID" value="MDV7248609.1"/>
    <property type="molecule type" value="Genomic_DNA"/>
</dbReference>
<evidence type="ECO:0000313" key="1">
    <source>
        <dbReference type="EMBL" id="MDV7248609.1"/>
    </source>
</evidence>
<dbReference type="AlphaFoldDB" id="A0AAW8ZSA4"/>